<dbReference type="SUPFAM" id="SSF58104">
    <property type="entry name" value="Methyl-accepting chemotaxis protein (MCP) signaling domain"/>
    <property type="match status" value="1"/>
</dbReference>
<keyword evidence="8" id="KW-1185">Reference proteome</keyword>
<accession>A0A1Y6CWS1</accession>
<dbReference type="Pfam" id="PF00015">
    <property type="entry name" value="MCPsignal"/>
    <property type="match status" value="1"/>
</dbReference>
<dbReference type="SMART" id="SM00283">
    <property type="entry name" value="MA"/>
    <property type="match status" value="1"/>
</dbReference>
<evidence type="ECO:0000313" key="8">
    <source>
        <dbReference type="Proteomes" id="UP000192923"/>
    </source>
</evidence>
<proteinExistence type="predicted"/>
<dbReference type="Proteomes" id="UP000192923">
    <property type="component" value="Unassembled WGS sequence"/>
</dbReference>
<keyword evidence="5" id="KW-1133">Transmembrane helix</keyword>
<protein>
    <submittedName>
        <fullName evidence="7">Methyl-accepting chemotaxis protein</fullName>
    </submittedName>
</protein>
<dbReference type="GO" id="GO:0007165">
    <property type="term" value="P:signal transduction"/>
    <property type="evidence" value="ECO:0007669"/>
    <property type="project" value="UniProtKB-KW"/>
</dbReference>
<keyword evidence="5" id="KW-0812">Transmembrane</keyword>
<sequence>MEREFSAVEGLRRGPLYVAALGVVGLLLVAPGSWLGIGLGLALLLAGWGIGQWQAQRARREFQARLDQAASRVKSDLRSKDEHLRHRLQQLGDRAAAVWIQQIEIARAQMEAAVISLSRQFSTIVKRLDSTVLAQGGHGHRQEDQGSHTLTVLAHSEKKLMGMIRELNSTLSDKSGLLEESRSLVRLNEELKHMAADVASIADQTNLLALNAAIEAARAGEAGRGFAVVAGEVRTLSNRSGETGKRISEKVEIISRAIESSCHSVEQSARRDAESIALSESSIEAVLAEFRTLAENLAHSTQELRQESEAIRGNISHALVELQFQDRVGQILGHVESNVRVLHDQLTRMDADFETLDVEHLLASLETSYTTVEERRNHGAEPSADHDNSEITFF</sequence>
<organism evidence="7 8">
    <name type="scientific">Methylomagnum ishizawai</name>
    <dbReference type="NCBI Taxonomy" id="1760988"/>
    <lineage>
        <taxon>Bacteria</taxon>
        <taxon>Pseudomonadati</taxon>
        <taxon>Pseudomonadota</taxon>
        <taxon>Gammaproteobacteria</taxon>
        <taxon>Methylococcales</taxon>
        <taxon>Methylococcaceae</taxon>
        <taxon>Methylomagnum</taxon>
    </lineage>
</organism>
<comment type="subcellular location">
    <subcellularLocation>
        <location evidence="1">Membrane</location>
    </subcellularLocation>
</comment>
<dbReference type="InterPro" id="IPR004089">
    <property type="entry name" value="MCPsignal_dom"/>
</dbReference>
<name>A0A1Y6CWS1_9GAMM</name>
<reference evidence="7 8" key="1">
    <citation type="submission" date="2016-12" db="EMBL/GenBank/DDBJ databases">
        <authorList>
            <person name="Song W.-J."/>
            <person name="Kurnit D.M."/>
        </authorList>
    </citation>
    <scope>NUCLEOTIDE SEQUENCE [LARGE SCALE GENOMIC DNA]</scope>
    <source>
        <strain evidence="7 8">175</strain>
    </source>
</reference>
<evidence type="ECO:0000256" key="2">
    <source>
        <dbReference type="ARBA" id="ARBA00023224"/>
    </source>
</evidence>
<dbReference type="STRING" id="1760988.SAMN02949497_2454"/>
<feature type="transmembrane region" description="Helical" evidence="5">
    <location>
        <begin position="20"/>
        <end position="50"/>
    </location>
</feature>
<dbReference type="AlphaFoldDB" id="A0A1Y6CWS1"/>
<dbReference type="GO" id="GO:0006935">
    <property type="term" value="P:chemotaxis"/>
    <property type="evidence" value="ECO:0007669"/>
    <property type="project" value="UniProtKB-ARBA"/>
</dbReference>
<evidence type="ECO:0000256" key="1">
    <source>
        <dbReference type="ARBA" id="ARBA00004370"/>
    </source>
</evidence>
<feature type="domain" description="Methyl-accepting transducer" evidence="6">
    <location>
        <begin position="189"/>
        <end position="286"/>
    </location>
</feature>
<keyword evidence="2 3" id="KW-0807">Transducer</keyword>
<gene>
    <name evidence="7" type="ORF">SAMN02949497_2454</name>
</gene>
<feature type="region of interest" description="Disordered" evidence="4">
    <location>
        <begin position="375"/>
        <end position="394"/>
    </location>
</feature>
<keyword evidence="5" id="KW-0472">Membrane</keyword>
<evidence type="ECO:0000256" key="4">
    <source>
        <dbReference type="SAM" id="MobiDB-lite"/>
    </source>
</evidence>
<dbReference type="GO" id="GO:0016020">
    <property type="term" value="C:membrane"/>
    <property type="evidence" value="ECO:0007669"/>
    <property type="project" value="UniProtKB-SubCell"/>
</dbReference>
<evidence type="ECO:0000256" key="3">
    <source>
        <dbReference type="PROSITE-ProRule" id="PRU00284"/>
    </source>
</evidence>
<evidence type="ECO:0000256" key="5">
    <source>
        <dbReference type="SAM" id="Phobius"/>
    </source>
</evidence>
<dbReference type="PROSITE" id="PS50111">
    <property type="entry name" value="CHEMOTAXIS_TRANSDUC_2"/>
    <property type="match status" value="1"/>
</dbReference>
<dbReference type="PANTHER" id="PTHR32089:SF41">
    <property type="entry name" value="METHYL-ACCEPTING CHEMOTAXIS PROTEIN"/>
    <property type="match status" value="1"/>
</dbReference>
<evidence type="ECO:0000259" key="6">
    <source>
        <dbReference type="PROSITE" id="PS50111"/>
    </source>
</evidence>
<dbReference type="EMBL" id="FXAM01000001">
    <property type="protein sequence ID" value="SMF95108.1"/>
    <property type="molecule type" value="Genomic_DNA"/>
</dbReference>
<dbReference type="PANTHER" id="PTHR32089">
    <property type="entry name" value="METHYL-ACCEPTING CHEMOTAXIS PROTEIN MCPB"/>
    <property type="match status" value="1"/>
</dbReference>
<evidence type="ECO:0000313" key="7">
    <source>
        <dbReference type="EMBL" id="SMF95108.1"/>
    </source>
</evidence>
<dbReference type="Gene3D" id="1.10.287.950">
    <property type="entry name" value="Methyl-accepting chemotaxis protein"/>
    <property type="match status" value="1"/>
</dbReference>